<dbReference type="AlphaFoldDB" id="A0A4P8WHK2"/>
<dbReference type="EMBL" id="CP040330">
    <property type="protein sequence ID" value="QCS42625.1"/>
    <property type="molecule type" value="Genomic_DNA"/>
</dbReference>
<evidence type="ECO:0000256" key="1">
    <source>
        <dbReference type="ARBA" id="ARBA00008791"/>
    </source>
</evidence>
<name>A0A4P8WHK2_9EURY</name>
<dbReference type="RefSeq" id="WP_138245108.1">
    <property type="nucleotide sequence ID" value="NZ_CP040330.1"/>
</dbReference>
<accession>A0A4P8WHK2</accession>
<dbReference type="InterPro" id="IPR006016">
    <property type="entry name" value="UspA"/>
</dbReference>
<dbReference type="Gene3D" id="3.40.50.620">
    <property type="entry name" value="HUPs"/>
    <property type="match status" value="2"/>
</dbReference>
<dbReference type="GeneID" id="40265553"/>
<dbReference type="Proteomes" id="UP000302218">
    <property type="component" value="Chromosome"/>
</dbReference>
<feature type="domain" description="UspA" evidence="2">
    <location>
        <begin position="149"/>
        <end position="286"/>
    </location>
</feature>
<proteinExistence type="inferred from homology"/>
<dbReference type="KEGG" id="nvr:FEJ81_09730"/>
<dbReference type="InterPro" id="IPR006015">
    <property type="entry name" value="Universal_stress_UspA"/>
</dbReference>
<evidence type="ECO:0000313" key="4">
    <source>
        <dbReference type="Proteomes" id="UP000302218"/>
    </source>
</evidence>
<sequence length="292" mass="31184">MTTRLLVPTDGSDSARAALEHALDIAADREATVQLLYVADTKKPSLTRLGTDVVDVLEREGDEILDAAAALAEDRGVSVETDVVQGDPRTAIVEYTTGGEFDLVVMGAHGRRGIGEYVLGSTTDCVVNRSGIPVLTVRAADEARRVYPYGDVLVPTDGSDHASVALDRAASVAARHDATLHLLSVVDELPEVIDAGSTQLSSQLEENVQAVLDEAEATARRAGVDEIRTSITAGPVPREITSYVDEEEIDLVVMGTHGHTGLDRHLLGSFTERVIRTSPVPVLTTRRADELE</sequence>
<evidence type="ECO:0000259" key="2">
    <source>
        <dbReference type="Pfam" id="PF00582"/>
    </source>
</evidence>
<dbReference type="Pfam" id="PF00582">
    <property type="entry name" value="Usp"/>
    <property type="match status" value="2"/>
</dbReference>
<dbReference type="InterPro" id="IPR014729">
    <property type="entry name" value="Rossmann-like_a/b/a_fold"/>
</dbReference>
<comment type="similarity">
    <text evidence="1">Belongs to the universal stress protein A family.</text>
</comment>
<dbReference type="SUPFAM" id="SSF52402">
    <property type="entry name" value="Adenine nucleotide alpha hydrolases-like"/>
    <property type="match status" value="2"/>
</dbReference>
<protein>
    <submittedName>
        <fullName evidence="3">Universal stress protein</fullName>
    </submittedName>
</protein>
<organism evidence="3 4">
    <name type="scientific">Natrinema versiforme</name>
    <dbReference type="NCBI Taxonomy" id="88724"/>
    <lineage>
        <taxon>Archaea</taxon>
        <taxon>Methanobacteriati</taxon>
        <taxon>Methanobacteriota</taxon>
        <taxon>Stenosarchaea group</taxon>
        <taxon>Halobacteria</taxon>
        <taxon>Halobacteriales</taxon>
        <taxon>Natrialbaceae</taxon>
        <taxon>Natrinema</taxon>
    </lineage>
</organism>
<reference evidence="4" key="1">
    <citation type="submission" date="2019-05" db="EMBL/GenBank/DDBJ databases">
        <title>Genome sequence and methylation pattern of the halophilic Archaeon Natrinema versiforme BOL5-4.</title>
        <authorList>
            <person name="DasSarma P."/>
            <person name="Anton B.P."/>
            <person name="DasSarma S.L."/>
            <person name="Martinez F.L."/>
            <person name="Guzman D."/>
            <person name="Roberts R.J."/>
            <person name="DasSarma S."/>
        </authorList>
    </citation>
    <scope>NUCLEOTIDE SEQUENCE [LARGE SCALE GENOMIC DNA]</scope>
    <source>
        <strain evidence="4">BOL5-4</strain>
    </source>
</reference>
<dbReference type="PANTHER" id="PTHR46268">
    <property type="entry name" value="STRESS RESPONSE PROTEIN NHAX"/>
    <property type="match status" value="1"/>
</dbReference>
<feature type="domain" description="UspA" evidence="2">
    <location>
        <begin position="1"/>
        <end position="138"/>
    </location>
</feature>
<dbReference type="CDD" id="cd00293">
    <property type="entry name" value="USP-like"/>
    <property type="match status" value="2"/>
</dbReference>
<dbReference type="OrthoDB" id="105697at2157"/>
<dbReference type="PANTHER" id="PTHR46268:SF6">
    <property type="entry name" value="UNIVERSAL STRESS PROTEIN UP12"/>
    <property type="match status" value="1"/>
</dbReference>
<dbReference type="PRINTS" id="PR01438">
    <property type="entry name" value="UNVRSLSTRESS"/>
</dbReference>
<gene>
    <name evidence="3" type="ORF">FEJ81_09730</name>
</gene>
<evidence type="ECO:0000313" key="3">
    <source>
        <dbReference type="EMBL" id="QCS42625.1"/>
    </source>
</evidence>